<dbReference type="GO" id="GO:0003730">
    <property type="term" value="F:mRNA 3'-UTR binding"/>
    <property type="evidence" value="ECO:0007669"/>
    <property type="project" value="TreeGrafter"/>
</dbReference>
<dbReference type="InterPro" id="IPR006084">
    <property type="entry name" value="XPG/Rad2"/>
</dbReference>
<dbReference type="InterPro" id="IPR037314">
    <property type="entry name" value="MKT1_H3TH"/>
</dbReference>
<feature type="region of interest" description="Disordered" evidence="3">
    <location>
        <begin position="338"/>
        <end position="375"/>
    </location>
</feature>
<feature type="compositionally biased region" description="Basic and acidic residues" evidence="3">
    <location>
        <begin position="348"/>
        <end position="375"/>
    </location>
</feature>
<feature type="domain" description="XPG-I" evidence="4">
    <location>
        <begin position="152"/>
        <end position="220"/>
    </location>
</feature>
<organism evidence="5 6">
    <name type="scientific">Lodderomyces elongisporus (strain ATCC 11503 / CBS 2605 / JCM 1781 / NBRC 1676 / NRRL YB-4239)</name>
    <name type="common">Yeast</name>
    <name type="synonym">Saccharomyces elongisporus</name>
    <dbReference type="NCBI Taxonomy" id="379508"/>
    <lineage>
        <taxon>Eukaryota</taxon>
        <taxon>Fungi</taxon>
        <taxon>Dikarya</taxon>
        <taxon>Ascomycota</taxon>
        <taxon>Saccharomycotina</taxon>
        <taxon>Pichiomycetes</taxon>
        <taxon>Debaryomycetaceae</taxon>
        <taxon>Candida/Lodderomyces clade</taxon>
        <taxon>Lodderomyces</taxon>
    </lineage>
</organism>
<evidence type="ECO:0000259" key="4">
    <source>
        <dbReference type="SMART" id="SM00484"/>
    </source>
</evidence>
<dbReference type="KEGG" id="lel:PVL30_004188"/>
<evidence type="ECO:0000256" key="3">
    <source>
        <dbReference type="SAM" id="MobiDB-lite"/>
    </source>
</evidence>
<dbReference type="PANTHER" id="PTHR11081:SF32">
    <property type="entry name" value="POST-TRANSCRIPTIONAL REGULATOR MKT1"/>
    <property type="match status" value="1"/>
</dbReference>
<dbReference type="GO" id="GO:0006417">
    <property type="term" value="P:regulation of translation"/>
    <property type="evidence" value="ECO:0007669"/>
    <property type="project" value="UniProtKB-KW"/>
</dbReference>
<name>A5E4D0_LODEL</name>
<keyword evidence="1" id="KW-0810">Translation regulation</keyword>
<dbReference type="SUPFAM" id="SSF88723">
    <property type="entry name" value="PIN domain-like"/>
    <property type="match status" value="1"/>
</dbReference>
<dbReference type="OrthoDB" id="17262at2759"/>
<dbReference type="InterPro" id="IPR022039">
    <property type="entry name" value="MKT1_C"/>
</dbReference>
<dbReference type="Pfam" id="PF00752">
    <property type="entry name" value="XPG_N"/>
    <property type="match status" value="1"/>
</dbReference>
<dbReference type="VEuPathDB" id="FungiDB:LELG_04469"/>
<comment type="similarity">
    <text evidence="2">Belongs to the XPG/RAD2 endonuclease family.</text>
</comment>
<dbReference type="GO" id="GO:0006974">
    <property type="term" value="P:DNA damage response"/>
    <property type="evidence" value="ECO:0007669"/>
    <property type="project" value="UniProtKB-ARBA"/>
</dbReference>
<dbReference type="PANTHER" id="PTHR11081">
    <property type="entry name" value="FLAP ENDONUCLEASE FAMILY MEMBER"/>
    <property type="match status" value="1"/>
</dbReference>
<dbReference type="SMART" id="SM00484">
    <property type="entry name" value="XPGI"/>
    <property type="match status" value="1"/>
</dbReference>
<evidence type="ECO:0000313" key="6">
    <source>
        <dbReference type="Proteomes" id="UP000001996"/>
    </source>
</evidence>
<protein>
    <recommendedName>
        <fullName evidence="4">XPG-I domain-containing protein</fullName>
    </recommendedName>
</protein>
<accession>A5E4D0</accession>
<dbReference type="Proteomes" id="UP000001996">
    <property type="component" value="Unassembled WGS sequence"/>
</dbReference>
<gene>
    <name evidence="5" type="ORF">LELG_04469</name>
</gene>
<dbReference type="Pfam" id="PF12246">
    <property type="entry name" value="MKT1_C"/>
    <property type="match status" value="1"/>
</dbReference>
<dbReference type="AlphaFoldDB" id="A5E4D0"/>
<dbReference type="InterPro" id="IPR006086">
    <property type="entry name" value="XPG-I_dom"/>
</dbReference>
<dbReference type="InterPro" id="IPR029060">
    <property type="entry name" value="PIN-like_dom_sf"/>
</dbReference>
<dbReference type="Pfam" id="PF12247">
    <property type="entry name" value="MKT1_N"/>
    <property type="match status" value="1"/>
</dbReference>
<evidence type="ECO:0000313" key="5">
    <source>
        <dbReference type="EMBL" id="EDK46288.1"/>
    </source>
</evidence>
<dbReference type="CDD" id="cd09902">
    <property type="entry name" value="H3TH_MKT1"/>
    <property type="match status" value="1"/>
</dbReference>
<dbReference type="GeneID" id="5231439"/>
<dbReference type="STRING" id="379508.A5E4D0"/>
<sequence>MPIKTLEPYLFERKQVFQALIDILANATLGIDVEYYLNKIYTQKKEQFLAAIGGAPTSLGDYIKSDLKHFQSYNIRPIFVIPGLKTATQLDDAGKVEELVQYEKNIENVWNKLMNPPLHDGVPNLQAMENFRTYTEKFSLDSIVNDLIKCFIELGIDYLVTPYDTSFQLSYLLQSQAIDAIYGSTDVLLSKVDKLIIGMDFQTKEFKFVDKRKLLQEIGLNERQFIDLSLMVGCALQPHTFPIFPPQPRHVPGQPYPILNYFKLGLDMVFQYISFSGVTSDLYGYILNFNDPKLVDLYVRGQCAIKYVPVLTANGYVELYNVQMAQLGFKTDIDYLADDDDNEEDANDGLKEREEETEKETGKETESDKGKVVGNISKKESVKQGGKEKSTRIVKVPTNLHEVISQRLPPELYLYQSLGLLPVEFLTSIARGVNKVRAPPELLGQNNDSYQKLVSSKFYLDILDYQYNLITQLVARYYQVKKIAVKFWFKKDTIELNNRITPPIGKRVEKLFVNNAESSDLFSLSRFFIKPAGTNEDKKDREVKHIGDIVSTGLLRTLYLYGLANEKGELSALGKIIQEFAATNQIEREDQEKELESLIYLALLLKTKTFKLNALEPANSGLSKVYTQLQFPNNASSTLTAEEEKYISLISRVFSLQKLSTTAINYHGPVSRGLLSFRTHVEFIRTTLLHTLECLLIDFIVRLESNNIKATYENKQDWLKLIDQLPFYSSSNNTLMGVFAEIFFKVAIKQQRGADAKASEAADFAKVYLADHVLHCEVAGHNVNYKGEQTFSQTQLNNDFKKAVKWWKSFYSFMTLINEKEKLICDDTLFKDIKGADILLSQYV</sequence>
<dbReference type="InParanoid" id="A5E4D0"/>
<evidence type="ECO:0000256" key="2">
    <source>
        <dbReference type="ARBA" id="ARBA00024023"/>
    </source>
</evidence>
<proteinExistence type="inferred from homology"/>
<dbReference type="InterPro" id="IPR022040">
    <property type="entry name" value="MKT1_N"/>
</dbReference>
<dbReference type="GO" id="GO:0004518">
    <property type="term" value="F:nuclease activity"/>
    <property type="evidence" value="ECO:0007669"/>
    <property type="project" value="InterPro"/>
</dbReference>
<dbReference type="InterPro" id="IPR006085">
    <property type="entry name" value="XPG_DNA_repair_N"/>
</dbReference>
<dbReference type="Gene3D" id="3.40.50.1010">
    <property type="entry name" value="5'-nuclease"/>
    <property type="match status" value="1"/>
</dbReference>
<dbReference type="OMA" id="RFYQTKV"/>
<dbReference type="EMBL" id="CH981529">
    <property type="protein sequence ID" value="EDK46288.1"/>
    <property type="molecule type" value="Genomic_DNA"/>
</dbReference>
<feature type="compositionally biased region" description="Acidic residues" evidence="3">
    <location>
        <begin position="338"/>
        <end position="347"/>
    </location>
</feature>
<dbReference type="CDD" id="cd09858">
    <property type="entry name" value="PIN_MKT1"/>
    <property type="match status" value="1"/>
</dbReference>
<dbReference type="HOGENOM" id="CLU_378548_0_0_1"/>
<dbReference type="eggNOG" id="ENOG502QVHA">
    <property type="taxonomic scope" value="Eukaryota"/>
</dbReference>
<evidence type="ECO:0000256" key="1">
    <source>
        <dbReference type="ARBA" id="ARBA00022845"/>
    </source>
</evidence>
<reference evidence="5 6" key="1">
    <citation type="journal article" date="2009" name="Nature">
        <title>Evolution of pathogenicity and sexual reproduction in eight Candida genomes.</title>
        <authorList>
            <person name="Butler G."/>
            <person name="Rasmussen M.D."/>
            <person name="Lin M.F."/>
            <person name="Santos M.A."/>
            <person name="Sakthikumar S."/>
            <person name="Munro C.A."/>
            <person name="Rheinbay E."/>
            <person name="Grabherr M."/>
            <person name="Forche A."/>
            <person name="Reedy J.L."/>
            <person name="Agrafioti I."/>
            <person name="Arnaud M.B."/>
            <person name="Bates S."/>
            <person name="Brown A.J."/>
            <person name="Brunke S."/>
            <person name="Costanzo M.C."/>
            <person name="Fitzpatrick D.A."/>
            <person name="de Groot P.W."/>
            <person name="Harris D."/>
            <person name="Hoyer L.L."/>
            <person name="Hube B."/>
            <person name="Klis F.M."/>
            <person name="Kodira C."/>
            <person name="Lennard N."/>
            <person name="Logue M.E."/>
            <person name="Martin R."/>
            <person name="Neiman A.M."/>
            <person name="Nikolaou E."/>
            <person name="Quail M.A."/>
            <person name="Quinn J."/>
            <person name="Santos M.C."/>
            <person name="Schmitzberger F.F."/>
            <person name="Sherlock G."/>
            <person name="Shah P."/>
            <person name="Silverstein K.A."/>
            <person name="Skrzypek M.S."/>
            <person name="Soll D."/>
            <person name="Staggs R."/>
            <person name="Stansfield I."/>
            <person name="Stumpf M.P."/>
            <person name="Sudbery P.E."/>
            <person name="Srikantha T."/>
            <person name="Zeng Q."/>
            <person name="Berman J."/>
            <person name="Berriman M."/>
            <person name="Heitman J."/>
            <person name="Gow N.A."/>
            <person name="Lorenz M.C."/>
            <person name="Birren B.W."/>
            <person name="Kellis M."/>
            <person name="Cuomo C.A."/>
        </authorList>
    </citation>
    <scope>NUCLEOTIDE SEQUENCE [LARGE SCALE GENOMIC DNA]</scope>
    <source>
        <strain evidence="6">ATCC 11503 / BCRC 21390 / CBS 2605 / JCM 1781 / NBRC 1676 / NRRL YB-4239</strain>
    </source>
</reference>
<keyword evidence="6" id="KW-1185">Reference proteome</keyword>
<dbReference type="FunCoup" id="A5E4D0">
    <property type="interactions" value="361"/>
</dbReference>